<evidence type="ECO:0000313" key="2">
    <source>
        <dbReference type="Proteomes" id="UP000324222"/>
    </source>
</evidence>
<accession>A0A5B7FRS9</accession>
<dbReference type="AlphaFoldDB" id="A0A5B7FRS9"/>
<keyword evidence="2" id="KW-1185">Reference proteome</keyword>
<name>A0A5B7FRS9_PORTR</name>
<evidence type="ECO:0000313" key="1">
    <source>
        <dbReference type="EMBL" id="MPC47969.1"/>
    </source>
</evidence>
<sequence>MLRSCAIELVAYPASSFLNFSVSDALFYSRSIFRHQLLTHIHQNYEAAHDPSSPRELRGNFHYNLFRGRNMDQQRLKIRSSVFRREDGGPLRLVMCEETFPLMERCLEWQLRSPDNGGACP</sequence>
<gene>
    <name evidence="1" type="ORF">E2C01_041730</name>
</gene>
<dbReference type="EMBL" id="VSRR010008029">
    <property type="protein sequence ID" value="MPC47969.1"/>
    <property type="molecule type" value="Genomic_DNA"/>
</dbReference>
<comment type="caution">
    <text evidence="1">The sequence shown here is derived from an EMBL/GenBank/DDBJ whole genome shotgun (WGS) entry which is preliminary data.</text>
</comment>
<organism evidence="1 2">
    <name type="scientific">Portunus trituberculatus</name>
    <name type="common">Swimming crab</name>
    <name type="synonym">Neptunus trituberculatus</name>
    <dbReference type="NCBI Taxonomy" id="210409"/>
    <lineage>
        <taxon>Eukaryota</taxon>
        <taxon>Metazoa</taxon>
        <taxon>Ecdysozoa</taxon>
        <taxon>Arthropoda</taxon>
        <taxon>Crustacea</taxon>
        <taxon>Multicrustacea</taxon>
        <taxon>Malacostraca</taxon>
        <taxon>Eumalacostraca</taxon>
        <taxon>Eucarida</taxon>
        <taxon>Decapoda</taxon>
        <taxon>Pleocyemata</taxon>
        <taxon>Brachyura</taxon>
        <taxon>Eubrachyura</taxon>
        <taxon>Portunoidea</taxon>
        <taxon>Portunidae</taxon>
        <taxon>Portuninae</taxon>
        <taxon>Portunus</taxon>
    </lineage>
</organism>
<dbReference type="Proteomes" id="UP000324222">
    <property type="component" value="Unassembled WGS sequence"/>
</dbReference>
<reference evidence="1 2" key="1">
    <citation type="submission" date="2019-05" db="EMBL/GenBank/DDBJ databases">
        <title>Another draft genome of Portunus trituberculatus and its Hox gene families provides insights of decapod evolution.</title>
        <authorList>
            <person name="Jeong J.-H."/>
            <person name="Song I."/>
            <person name="Kim S."/>
            <person name="Choi T."/>
            <person name="Kim D."/>
            <person name="Ryu S."/>
            <person name="Kim W."/>
        </authorList>
    </citation>
    <scope>NUCLEOTIDE SEQUENCE [LARGE SCALE GENOMIC DNA]</scope>
    <source>
        <tissue evidence="1">Muscle</tissue>
    </source>
</reference>
<proteinExistence type="predicted"/>
<protein>
    <submittedName>
        <fullName evidence="1">Uncharacterized protein</fullName>
    </submittedName>
</protein>